<dbReference type="Gene3D" id="1.10.1670.10">
    <property type="entry name" value="Helix-hairpin-Helix base-excision DNA repair enzymes (C-terminal)"/>
    <property type="match status" value="1"/>
</dbReference>
<dbReference type="OrthoDB" id="15106at2157"/>
<organism evidence="1 2">
    <name type="scientific">Pyrobaculum neutrophilum (strain DSM 2338 / JCM 9278 / NBRC 100436 / V24Sta)</name>
    <name type="common">Thermoproteus neutrophilus</name>
    <dbReference type="NCBI Taxonomy" id="444157"/>
    <lineage>
        <taxon>Archaea</taxon>
        <taxon>Thermoproteota</taxon>
        <taxon>Thermoprotei</taxon>
        <taxon>Thermoproteales</taxon>
        <taxon>Thermoproteaceae</taxon>
        <taxon>Pyrobaculum</taxon>
    </lineage>
</organism>
<dbReference type="GeneID" id="6165679"/>
<proteinExistence type="predicted"/>
<evidence type="ECO:0000313" key="1">
    <source>
        <dbReference type="EMBL" id="ACB40325.1"/>
    </source>
</evidence>
<keyword evidence="2" id="KW-1185">Reference proteome</keyword>
<dbReference type="RefSeq" id="WP_012350744.1">
    <property type="nucleotide sequence ID" value="NC_010525.1"/>
</dbReference>
<dbReference type="Pfam" id="PF09171">
    <property type="entry name" value="AGOG"/>
    <property type="match status" value="1"/>
</dbReference>
<name>B1Y996_PYRNV</name>
<dbReference type="KEGG" id="tne:Tneu_1400"/>
<evidence type="ECO:0000313" key="2">
    <source>
        <dbReference type="Proteomes" id="UP000001694"/>
    </source>
</evidence>
<dbReference type="GO" id="GO:0016799">
    <property type="term" value="F:hydrolase activity, hydrolyzing N-glycosyl compounds"/>
    <property type="evidence" value="ECO:0007669"/>
    <property type="project" value="InterPro"/>
</dbReference>
<dbReference type="SUPFAM" id="SSF48150">
    <property type="entry name" value="DNA-glycosylase"/>
    <property type="match status" value="1"/>
</dbReference>
<keyword evidence="1" id="KW-0456">Lyase</keyword>
<dbReference type="HOGENOM" id="CLU_085935_0_0_2"/>
<dbReference type="InterPro" id="IPR011257">
    <property type="entry name" value="DNA_glycosylase"/>
</dbReference>
<sequence length="267" mass="30849">MGEDLQLKRVVELLRALGVRGVLRLERQDPQYHAVCRVLQHNGEETAARLAMLNALVSYRLSGKGEEHWGYFGRYFSRRVYDVCAEFLRYVETSPYLRLGVEARKRRVQKACGYLPDLEDLGNVPDRLAALLGADRNQKTLVFTIKILNYVYMCSRGVDRPLPFDIPIPVDYRVAHLTWCAGLIDIPPHEAMRRYREVQEVWNTISREAGIPPLHIDTVLWLAGRAVLYGENIHNIPTEIISAFQWRQECRRLSKRRGETSEERSAS</sequence>
<dbReference type="GO" id="GO:0140078">
    <property type="term" value="F:class I DNA-(apurinic or apyrimidinic site) endonuclease activity"/>
    <property type="evidence" value="ECO:0007669"/>
    <property type="project" value="UniProtKB-EC"/>
</dbReference>
<dbReference type="AlphaFoldDB" id="B1Y996"/>
<accession>B1Y996</accession>
<dbReference type="EC" id="4.2.99.18" evidence="1"/>
<dbReference type="eggNOG" id="arCOG04144">
    <property type="taxonomic scope" value="Archaea"/>
</dbReference>
<protein>
    <submittedName>
        <fullName evidence="1">DNA-(Apurinic or apyrimidinic site) lyase</fullName>
        <ecNumber evidence="1">4.2.99.18</ecNumber>
    </submittedName>
</protein>
<dbReference type="EMBL" id="CP001014">
    <property type="protein sequence ID" value="ACB40325.1"/>
    <property type="molecule type" value="Genomic_DNA"/>
</dbReference>
<dbReference type="STRING" id="444157.Tneu_1400"/>
<dbReference type="InterPro" id="IPR023170">
    <property type="entry name" value="HhH_base_excis_C"/>
</dbReference>
<gene>
    <name evidence="1" type="ordered locus">Tneu_1400</name>
</gene>
<dbReference type="Proteomes" id="UP000001694">
    <property type="component" value="Chromosome"/>
</dbReference>
<dbReference type="Gene3D" id="1.10.340.30">
    <property type="entry name" value="Hypothetical protein, domain 2"/>
    <property type="match status" value="1"/>
</dbReference>
<dbReference type="InterPro" id="IPR015254">
    <property type="entry name" value="AGOG-like"/>
</dbReference>
<reference evidence="1" key="1">
    <citation type="submission" date="2008-03" db="EMBL/GenBank/DDBJ databases">
        <title>Complete sequence of Thermoproteus neutrophilus V24Sta.</title>
        <authorList>
            <consortium name="US DOE Joint Genome Institute"/>
            <person name="Copeland A."/>
            <person name="Lucas S."/>
            <person name="Lapidus A."/>
            <person name="Glavina del Rio T."/>
            <person name="Dalin E."/>
            <person name="Tice H."/>
            <person name="Bruce D."/>
            <person name="Goodwin L."/>
            <person name="Pitluck S."/>
            <person name="Sims D."/>
            <person name="Brettin T."/>
            <person name="Detter J.C."/>
            <person name="Han C."/>
            <person name="Kuske C.R."/>
            <person name="Schmutz J."/>
            <person name="Larimer F."/>
            <person name="Land M."/>
            <person name="Hauser L."/>
            <person name="Kyrpides N."/>
            <person name="Mikhailova N."/>
            <person name="Biddle J.F."/>
            <person name="Zhang Z."/>
            <person name="Fitz-Gibbon S.T."/>
            <person name="Lowe T.M."/>
            <person name="Saltikov C."/>
            <person name="House C.H."/>
            <person name="Richardson P."/>
        </authorList>
    </citation>
    <scope>NUCLEOTIDE SEQUENCE [LARGE SCALE GENOMIC DNA]</scope>
    <source>
        <strain evidence="1">V24Sta</strain>
    </source>
</reference>
<dbReference type="GO" id="GO:0006281">
    <property type="term" value="P:DNA repair"/>
    <property type="evidence" value="ECO:0007669"/>
    <property type="project" value="InterPro"/>
</dbReference>